<sequence>MRGQKKVFKEKATRTPLFSCAPKLLAGVGERGFLPLRQRAASLPHPFGLFPPKAPVLGAAYGTKIIPDPGD</sequence>
<organism evidence="1 2">
    <name type="scientific">Methylomonas denitrificans</name>
    <dbReference type="NCBI Taxonomy" id="1538553"/>
    <lineage>
        <taxon>Bacteria</taxon>
        <taxon>Pseudomonadati</taxon>
        <taxon>Pseudomonadota</taxon>
        <taxon>Gammaproteobacteria</taxon>
        <taxon>Methylococcales</taxon>
        <taxon>Methylococcaceae</taxon>
        <taxon>Methylomonas</taxon>
    </lineage>
</organism>
<keyword evidence="2" id="KW-1185">Reference proteome</keyword>
<gene>
    <name evidence="1" type="ORF">JT25_016855</name>
</gene>
<dbReference type="AlphaFoldDB" id="A0A126T7T1"/>
<name>A0A126T7T1_9GAMM</name>
<proteinExistence type="predicted"/>
<dbReference type="EMBL" id="CP014476">
    <property type="protein sequence ID" value="AMK78131.1"/>
    <property type="molecule type" value="Genomic_DNA"/>
</dbReference>
<evidence type="ECO:0000313" key="2">
    <source>
        <dbReference type="Proteomes" id="UP000030512"/>
    </source>
</evidence>
<accession>A0A126T7T1</accession>
<dbReference type="KEGG" id="mdn:JT25_016855"/>
<reference evidence="1 2" key="1">
    <citation type="journal article" date="2015" name="Environ. Microbiol.">
        <title>Methane oxidation coupled to nitrate reduction under hypoxia by the Gammaproteobacterium Methylomonas denitrificans, sp. nov. type strain FJG1.</title>
        <authorList>
            <person name="Kits K.D."/>
            <person name="Klotz M.G."/>
            <person name="Stein L.Y."/>
        </authorList>
    </citation>
    <scope>NUCLEOTIDE SEQUENCE [LARGE SCALE GENOMIC DNA]</scope>
    <source>
        <strain evidence="1 2">FJG1</strain>
    </source>
</reference>
<dbReference type="Proteomes" id="UP000030512">
    <property type="component" value="Chromosome"/>
</dbReference>
<dbReference type="STRING" id="1538553.JT25_016855"/>
<evidence type="ECO:0000313" key="1">
    <source>
        <dbReference type="EMBL" id="AMK78131.1"/>
    </source>
</evidence>
<protein>
    <submittedName>
        <fullName evidence="1">Uncharacterized protein</fullName>
    </submittedName>
</protein>